<dbReference type="EMBL" id="BAAANE010000003">
    <property type="protein sequence ID" value="GAA1624507.1"/>
    <property type="molecule type" value="Genomic_DNA"/>
</dbReference>
<evidence type="ECO:0000313" key="2">
    <source>
        <dbReference type="Proteomes" id="UP001501319"/>
    </source>
</evidence>
<dbReference type="Proteomes" id="UP001501319">
    <property type="component" value="Unassembled WGS sequence"/>
</dbReference>
<organism evidence="1 2">
    <name type="scientific">Kribbella alba</name>
    <dbReference type="NCBI Taxonomy" id="190197"/>
    <lineage>
        <taxon>Bacteria</taxon>
        <taxon>Bacillati</taxon>
        <taxon>Actinomycetota</taxon>
        <taxon>Actinomycetes</taxon>
        <taxon>Propionibacteriales</taxon>
        <taxon>Kribbellaceae</taxon>
        <taxon>Kribbella</taxon>
    </lineage>
</organism>
<keyword evidence="2" id="KW-1185">Reference proteome</keyword>
<evidence type="ECO:0000313" key="1">
    <source>
        <dbReference type="EMBL" id="GAA1624507.1"/>
    </source>
</evidence>
<protein>
    <recommendedName>
        <fullName evidence="3">DUF892 family protein</fullName>
    </recommendedName>
</protein>
<evidence type="ECO:0008006" key="3">
    <source>
        <dbReference type="Google" id="ProtNLM"/>
    </source>
</evidence>
<reference evidence="1 2" key="1">
    <citation type="journal article" date="2019" name="Int. J. Syst. Evol. Microbiol.">
        <title>The Global Catalogue of Microorganisms (GCM) 10K type strain sequencing project: providing services to taxonomists for standard genome sequencing and annotation.</title>
        <authorList>
            <consortium name="The Broad Institute Genomics Platform"/>
            <consortium name="The Broad Institute Genome Sequencing Center for Infectious Disease"/>
            <person name="Wu L."/>
            <person name="Ma J."/>
        </authorList>
    </citation>
    <scope>NUCLEOTIDE SEQUENCE [LARGE SCALE GENOMIC DNA]</scope>
    <source>
        <strain evidence="1 2">JCM 14306</strain>
    </source>
</reference>
<sequence>MQLASYLGLLWDSEESLANAAQLVGAHHGDEPEIAHLCKVLGDQSAGHMSALEPVVERYGEHDDPEPGRLQAAEFRGTREGSMGLLRDLQDLHVLASFVDVTWTVVGRAAEALHDHDLVTVVRTCETETAQQLAWLRTRIKEVAPNALTAAD</sequence>
<proteinExistence type="predicted"/>
<accession>A0ABN2F037</accession>
<gene>
    <name evidence="1" type="ORF">GCM10009744_10030</name>
</gene>
<dbReference type="RefSeq" id="WP_344109245.1">
    <property type="nucleotide sequence ID" value="NZ_BAAANE010000003.1"/>
</dbReference>
<name>A0ABN2F037_9ACTN</name>
<comment type="caution">
    <text evidence="1">The sequence shown here is derived from an EMBL/GenBank/DDBJ whole genome shotgun (WGS) entry which is preliminary data.</text>
</comment>